<sequence length="91" mass="9870">MVDRRIHGTVSGIVQGVGFRYSARVEAERLGVTGWVRNLPDGRVEFEAEGEEQALERFESWLGRGPAGSVVEDVESTPAPVTGGRGFRVLA</sequence>
<protein>
    <recommendedName>
        <fullName evidence="3 5">Acylphosphatase</fullName>
        <ecNumber evidence="2 5">3.6.1.7</ecNumber>
    </recommendedName>
</protein>
<feature type="active site" evidence="5">
    <location>
        <position position="38"/>
    </location>
</feature>
<dbReference type="AlphaFoldDB" id="A0A7J5C492"/>
<dbReference type="Gene3D" id="3.30.70.100">
    <property type="match status" value="1"/>
</dbReference>
<comment type="caution">
    <text evidence="9">The sequence shown here is derived from an EMBL/GenBank/DDBJ whole genome shotgun (WGS) entry which is preliminary data.</text>
</comment>
<dbReference type="GO" id="GO:0003998">
    <property type="term" value="F:acylphosphatase activity"/>
    <property type="evidence" value="ECO:0007669"/>
    <property type="project" value="UniProtKB-EC"/>
</dbReference>
<dbReference type="OrthoDB" id="3182027at2"/>
<dbReference type="InterPro" id="IPR020456">
    <property type="entry name" value="Acylphosphatase"/>
</dbReference>
<evidence type="ECO:0000256" key="3">
    <source>
        <dbReference type="ARBA" id="ARBA00015991"/>
    </source>
</evidence>
<dbReference type="RefSeq" id="WP_158039032.1">
    <property type="nucleotide sequence ID" value="NZ_JACCFV010000001.1"/>
</dbReference>
<dbReference type="PRINTS" id="PR00112">
    <property type="entry name" value="ACYLPHPHTASE"/>
</dbReference>
<evidence type="ECO:0000256" key="7">
    <source>
        <dbReference type="RuleBase" id="RU004168"/>
    </source>
</evidence>
<name>A0A7J5C492_9MICO</name>
<evidence type="ECO:0000256" key="4">
    <source>
        <dbReference type="ARBA" id="ARBA00047645"/>
    </source>
</evidence>
<dbReference type="InterPro" id="IPR036046">
    <property type="entry name" value="Acylphosphatase-like_dom_sf"/>
</dbReference>
<dbReference type="EMBL" id="WBJZ01000001">
    <property type="protein sequence ID" value="KAB1662599.1"/>
    <property type="molecule type" value="Genomic_DNA"/>
</dbReference>
<dbReference type="PROSITE" id="PS00151">
    <property type="entry name" value="ACYLPHOSPHATASE_2"/>
    <property type="match status" value="1"/>
</dbReference>
<gene>
    <name evidence="9" type="ORF">F8O01_01250</name>
</gene>
<feature type="domain" description="Acylphosphatase-like" evidence="8">
    <location>
        <begin position="5"/>
        <end position="91"/>
    </location>
</feature>
<comment type="similarity">
    <text evidence="1 7">Belongs to the acylphosphatase family.</text>
</comment>
<organism evidence="9 10">
    <name type="scientific">Pseudoclavibacter chungangensis</name>
    <dbReference type="NCBI Taxonomy" id="587635"/>
    <lineage>
        <taxon>Bacteria</taxon>
        <taxon>Bacillati</taxon>
        <taxon>Actinomycetota</taxon>
        <taxon>Actinomycetes</taxon>
        <taxon>Micrococcales</taxon>
        <taxon>Microbacteriaceae</taxon>
        <taxon>Pseudoclavibacter</taxon>
    </lineage>
</organism>
<evidence type="ECO:0000313" key="9">
    <source>
        <dbReference type="EMBL" id="KAB1662599.1"/>
    </source>
</evidence>
<dbReference type="Pfam" id="PF00708">
    <property type="entry name" value="Acylphosphatase"/>
    <property type="match status" value="1"/>
</dbReference>
<evidence type="ECO:0000256" key="2">
    <source>
        <dbReference type="ARBA" id="ARBA00012150"/>
    </source>
</evidence>
<evidence type="ECO:0000256" key="1">
    <source>
        <dbReference type="ARBA" id="ARBA00005614"/>
    </source>
</evidence>
<dbReference type="SUPFAM" id="SSF54975">
    <property type="entry name" value="Acylphosphatase/BLUF domain-like"/>
    <property type="match status" value="1"/>
</dbReference>
<dbReference type="EC" id="3.6.1.7" evidence="2 5"/>
<dbReference type="InterPro" id="IPR001792">
    <property type="entry name" value="Acylphosphatase-like_dom"/>
</dbReference>
<evidence type="ECO:0000256" key="6">
    <source>
        <dbReference type="RuleBase" id="RU000553"/>
    </source>
</evidence>
<proteinExistence type="inferred from homology"/>
<dbReference type="PANTHER" id="PTHR47268">
    <property type="entry name" value="ACYLPHOSPHATASE"/>
    <property type="match status" value="1"/>
</dbReference>
<evidence type="ECO:0000313" key="10">
    <source>
        <dbReference type="Proteomes" id="UP000467240"/>
    </source>
</evidence>
<dbReference type="PROSITE" id="PS00150">
    <property type="entry name" value="ACYLPHOSPHATASE_1"/>
    <property type="match status" value="1"/>
</dbReference>
<reference evidence="9 10" key="1">
    <citation type="submission" date="2019-09" db="EMBL/GenBank/DDBJ databases">
        <title>Phylogeny of genus Pseudoclavibacter and closely related genus.</title>
        <authorList>
            <person name="Li Y."/>
        </authorList>
    </citation>
    <scope>NUCLEOTIDE SEQUENCE [LARGE SCALE GENOMIC DNA]</scope>
    <source>
        <strain evidence="9 10">DSM 23821</strain>
    </source>
</reference>
<evidence type="ECO:0000259" key="8">
    <source>
        <dbReference type="PROSITE" id="PS51160"/>
    </source>
</evidence>
<keyword evidence="10" id="KW-1185">Reference proteome</keyword>
<keyword evidence="5 6" id="KW-0378">Hydrolase</keyword>
<evidence type="ECO:0000256" key="5">
    <source>
        <dbReference type="PROSITE-ProRule" id="PRU00520"/>
    </source>
</evidence>
<comment type="catalytic activity">
    <reaction evidence="4 5 6">
        <text>an acyl phosphate + H2O = a carboxylate + phosphate + H(+)</text>
        <dbReference type="Rhea" id="RHEA:14965"/>
        <dbReference type="ChEBI" id="CHEBI:15377"/>
        <dbReference type="ChEBI" id="CHEBI:15378"/>
        <dbReference type="ChEBI" id="CHEBI:29067"/>
        <dbReference type="ChEBI" id="CHEBI:43474"/>
        <dbReference type="ChEBI" id="CHEBI:59918"/>
        <dbReference type="EC" id="3.6.1.7"/>
    </reaction>
</comment>
<dbReference type="Proteomes" id="UP000467240">
    <property type="component" value="Unassembled WGS sequence"/>
</dbReference>
<accession>A0A7J5C492</accession>
<dbReference type="PROSITE" id="PS51160">
    <property type="entry name" value="ACYLPHOSPHATASE_3"/>
    <property type="match status" value="1"/>
</dbReference>
<feature type="active site" evidence="5">
    <location>
        <position position="20"/>
    </location>
</feature>
<dbReference type="PANTHER" id="PTHR47268:SF4">
    <property type="entry name" value="ACYLPHOSPHATASE"/>
    <property type="match status" value="1"/>
</dbReference>
<dbReference type="InterPro" id="IPR017968">
    <property type="entry name" value="Acylphosphatase_CS"/>
</dbReference>